<dbReference type="InterPro" id="IPR050410">
    <property type="entry name" value="CCR4/nocturin_mRNA_transcr"/>
</dbReference>
<dbReference type="Gene3D" id="3.60.10.10">
    <property type="entry name" value="Endonuclease/exonuclease/phosphatase"/>
    <property type="match status" value="1"/>
</dbReference>
<sequence>MESTTMSVATFNVLAPCYRRLDELSTKVPAAEESRVVQGNFGRRPRPRESQFRDLWSARCSEMCAFVKADIFDVVCLQEFWFDEDYVAKFSDCFAKDYELFSAQRTGGKADGLVTMLRRGKFNVEHMQKLEFKDAGNRVALLLCARLADMGSLLIIVNTHLTFPHHEHDRILRQSQISKLVDFIDGFVDRHGLENVPVIIGGDMNGDHADPVCAHLRANCFVNSFVQVTGLEDVETHLNHRNERVFVDHIWYRKHIYGSPISGRLETDSSGSDDELRDTHLVPRDFIVKPQSEDLQPWVDDFQLSDHRLVSITFEVEAELPRDQS</sequence>
<dbReference type="EMBL" id="JAMWBK010000009">
    <property type="protein sequence ID" value="KAJ8902254.1"/>
    <property type="molecule type" value="Genomic_DNA"/>
</dbReference>
<reference evidence="2 3" key="1">
    <citation type="journal article" date="2023" name="Nat. Commun.">
        <title>Origin of minicircular mitochondrial genomes in red algae.</title>
        <authorList>
            <person name="Lee Y."/>
            <person name="Cho C.H."/>
            <person name="Lee Y.M."/>
            <person name="Park S.I."/>
            <person name="Yang J.H."/>
            <person name="West J.A."/>
            <person name="Bhattacharya D."/>
            <person name="Yoon H.S."/>
        </authorList>
    </citation>
    <scope>NUCLEOTIDE SEQUENCE [LARGE SCALE GENOMIC DNA]</scope>
    <source>
        <strain evidence="2 3">CCMP1338</strain>
        <tissue evidence="2">Whole cell</tissue>
    </source>
</reference>
<gene>
    <name evidence="2" type="ORF">NDN08_006661</name>
</gene>
<dbReference type="PANTHER" id="PTHR12121:SF31">
    <property type="entry name" value="FAMILY PROTEIN, PUTATIVE, EXPRESSED-RELATED"/>
    <property type="match status" value="1"/>
</dbReference>
<accession>A0AAV8UIE4</accession>
<dbReference type="AlphaFoldDB" id="A0AAV8UIE4"/>
<evidence type="ECO:0000259" key="1">
    <source>
        <dbReference type="Pfam" id="PF03372"/>
    </source>
</evidence>
<comment type="caution">
    <text evidence="2">The sequence shown here is derived from an EMBL/GenBank/DDBJ whole genome shotgun (WGS) entry which is preliminary data.</text>
</comment>
<dbReference type="Proteomes" id="UP001157974">
    <property type="component" value="Unassembled WGS sequence"/>
</dbReference>
<protein>
    <recommendedName>
        <fullName evidence="1">Endonuclease/exonuclease/phosphatase domain-containing protein</fullName>
    </recommendedName>
</protein>
<dbReference type="SUPFAM" id="SSF56219">
    <property type="entry name" value="DNase I-like"/>
    <property type="match status" value="1"/>
</dbReference>
<feature type="domain" description="Endonuclease/exonuclease/phosphatase" evidence="1">
    <location>
        <begin position="53"/>
        <end position="255"/>
    </location>
</feature>
<dbReference type="InterPro" id="IPR005135">
    <property type="entry name" value="Endo/exonuclease/phosphatase"/>
</dbReference>
<name>A0AAV8UIE4_9RHOD</name>
<dbReference type="Pfam" id="PF03372">
    <property type="entry name" value="Exo_endo_phos"/>
    <property type="match status" value="1"/>
</dbReference>
<keyword evidence="3" id="KW-1185">Reference proteome</keyword>
<proteinExistence type="predicted"/>
<organism evidence="2 3">
    <name type="scientific">Rhodosorus marinus</name>
    <dbReference type="NCBI Taxonomy" id="101924"/>
    <lineage>
        <taxon>Eukaryota</taxon>
        <taxon>Rhodophyta</taxon>
        <taxon>Stylonematophyceae</taxon>
        <taxon>Stylonematales</taxon>
        <taxon>Stylonemataceae</taxon>
        <taxon>Rhodosorus</taxon>
    </lineage>
</organism>
<evidence type="ECO:0000313" key="2">
    <source>
        <dbReference type="EMBL" id="KAJ8902254.1"/>
    </source>
</evidence>
<dbReference type="PANTHER" id="PTHR12121">
    <property type="entry name" value="CARBON CATABOLITE REPRESSOR PROTEIN 4"/>
    <property type="match status" value="1"/>
</dbReference>
<dbReference type="InterPro" id="IPR036691">
    <property type="entry name" value="Endo/exonu/phosph_ase_sf"/>
</dbReference>
<dbReference type="GO" id="GO:0000175">
    <property type="term" value="F:3'-5'-RNA exonuclease activity"/>
    <property type="evidence" value="ECO:0007669"/>
    <property type="project" value="TreeGrafter"/>
</dbReference>
<evidence type="ECO:0000313" key="3">
    <source>
        <dbReference type="Proteomes" id="UP001157974"/>
    </source>
</evidence>